<name>A0A5E4LZJ6_9HEMI</name>
<evidence type="ECO:0000313" key="3">
    <source>
        <dbReference type="Proteomes" id="UP000325440"/>
    </source>
</evidence>
<proteinExistence type="predicted"/>
<dbReference type="PANTHER" id="PTHR13491:SF0">
    <property type="entry name" value="ZINC FINGER CCHC DOMAIN-CONTAINING PROTEIN 10"/>
    <property type="match status" value="1"/>
</dbReference>
<dbReference type="AlphaFoldDB" id="A0A5E4LZJ6"/>
<dbReference type="InterPro" id="IPR036875">
    <property type="entry name" value="Znf_CCHC_sf"/>
</dbReference>
<evidence type="ECO:0000256" key="1">
    <source>
        <dbReference type="SAM" id="MobiDB-lite"/>
    </source>
</evidence>
<dbReference type="EMBL" id="CABPRJ010000002">
    <property type="protein sequence ID" value="VVC24377.1"/>
    <property type="molecule type" value="Genomic_DNA"/>
</dbReference>
<dbReference type="PANTHER" id="PTHR13491">
    <property type="entry name" value="ZCCHC10 PROTEIN"/>
    <property type="match status" value="1"/>
</dbReference>
<gene>
    <name evidence="2" type="ORF">CINCED_3A003912</name>
</gene>
<dbReference type="SUPFAM" id="SSF57756">
    <property type="entry name" value="Retrovirus zinc finger-like domains"/>
    <property type="match status" value="1"/>
</dbReference>
<dbReference type="GO" id="GO:0008270">
    <property type="term" value="F:zinc ion binding"/>
    <property type="evidence" value="ECO:0007669"/>
    <property type="project" value="InterPro"/>
</dbReference>
<organism evidence="2 3">
    <name type="scientific">Cinara cedri</name>
    <dbReference type="NCBI Taxonomy" id="506608"/>
    <lineage>
        <taxon>Eukaryota</taxon>
        <taxon>Metazoa</taxon>
        <taxon>Ecdysozoa</taxon>
        <taxon>Arthropoda</taxon>
        <taxon>Hexapoda</taxon>
        <taxon>Insecta</taxon>
        <taxon>Pterygota</taxon>
        <taxon>Neoptera</taxon>
        <taxon>Paraneoptera</taxon>
        <taxon>Hemiptera</taxon>
        <taxon>Sternorrhyncha</taxon>
        <taxon>Aphidomorpha</taxon>
        <taxon>Aphidoidea</taxon>
        <taxon>Aphididae</taxon>
        <taxon>Lachninae</taxon>
        <taxon>Cinara</taxon>
    </lineage>
</organism>
<accession>A0A5E4LZJ6</accession>
<feature type="compositionally biased region" description="Low complexity" evidence="1">
    <location>
        <begin position="91"/>
        <end position="147"/>
    </location>
</feature>
<sequence length="156" mass="16919">MAPIPIHNKPKKPSYVPPQGVRCQKCLEYGHWTYECKGKRKFADRPTRTTLLKRNLNKDRPASQLLPKLKDEKLKKKRKDDKRKKKRGNQSDSDGSSASSSDSSSDSGSSGDDSDTSGSSSSTSTSSTSSSSASSNSSTSSSSESNGPENRQIIDK</sequence>
<dbReference type="GO" id="GO:0003676">
    <property type="term" value="F:nucleic acid binding"/>
    <property type="evidence" value="ECO:0007669"/>
    <property type="project" value="InterPro"/>
</dbReference>
<dbReference type="InterPro" id="IPR039715">
    <property type="entry name" value="ZCCHC10"/>
</dbReference>
<feature type="region of interest" description="Disordered" evidence="1">
    <location>
        <begin position="40"/>
        <end position="156"/>
    </location>
</feature>
<keyword evidence="3" id="KW-1185">Reference proteome</keyword>
<reference evidence="2 3" key="1">
    <citation type="submission" date="2019-08" db="EMBL/GenBank/DDBJ databases">
        <authorList>
            <person name="Alioto T."/>
            <person name="Alioto T."/>
            <person name="Gomez Garrido J."/>
        </authorList>
    </citation>
    <scope>NUCLEOTIDE SEQUENCE [LARGE SCALE GENOMIC DNA]</scope>
</reference>
<dbReference type="OrthoDB" id="437973at2759"/>
<dbReference type="Pfam" id="PF13917">
    <property type="entry name" value="zf-CCHC_3"/>
    <property type="match status" value="1"/>
</dbReference>
<protein>
    <submittedName>
        <fullName evidence="2">Zinc finger, CCHC-type</fullName>
    </submittedName>
</protein>
<evidence type="ECO:0000313" key="2">
    <source>
        <dbReference type="EMBL" id="VVC24377.1"/>
    </source>
</evidence>
<dbReference type="Proteomes" id="UP000325440">
    <property type="component" value="Unassembled WGS sequence"/>
</dbReference>
<feature type="compositionally biased region" description="Basic residues" evidence="1">
    <location>
        <begin position="75"/>
        <end position="88"/>
    </location>
</feature>